<keyword evidence="2" id="KW-1185">Reference proteome</keyword>
<organism evidence="1 2">
    <name type="scientific">Cladonia borealis</name>
    <dbReference type="NCBI Taxonomy" id="184061"/>
    <lineage>
        <taxon>Eukaryota</taxon>
        <taxon>Fungi</taxon>
        <taxon>Dikarya</taxon>
        <taxon>Ascomycota</taxon>
        <taxon>Pezizomycotina</taxon>
        <taxon>Lecanoromycetes</taxon>
        <taxon>OSLEUM clade</taxon>
        <taxon>Lecanoromycetidae</taxon>
        <taxon>Lecanorales</taxon>
        <taxon>Lecanorineae</taxon>
        <taxon>Cladoniaceae</taxon>
        <taxon>Cladonia</taxon>
    </lineage>
</organism>
<reference evidence="1" key="1">
    <citation type="submission" date="2023-03" db="EMBL/GenBank/DDBJ databases">
        <title>Complete genome of Cladonia borealis.</title>
        <authorList>
            <person name="Park H."/>
        </authorList>
    </citation>
    <scope>NUCLEOTIDE SEQUENCE</scope>
    <source>
        <strain evidence="1">ANT050790</strain>
    </source>
</reference>
<accession>A0AA39QXT0</accession>
<gene>
    <name evidence="1" type="ORF">JMJ35_006838</name>
</gene>
<protein>
    <submittedName>
        <fullName evidence="1">Uncharacterized protein</fullName>
    </submittedName>
</protein>
<sequence>MVTANAWPSHFNHRKGQVKCIVCFAPIPQYVIDIIQHADAHNDFEHKIFSQMLRQSKCAFCDHKPLRKESMISFFRHELNVHKSVHMSTLNKFVALSRQGKTSEAGRSALEPIFWLMVQKIQLSWAAAELMTRAGVLVEPMEQVSSDVIAKIVAPVELRPGGGEAPIWTPVPEQLFLWDLRPLGWGDDRWDVIWNWLRGLYAKGDL</sequence>
<comment type="caution">
    <text evidence="1">The sequence shown here is derived from an EMBL/GenBank/DDBJ whole genome shotgun (WGS) entry which is preliminary data.</text>
</comment>
<dbReference type="Proteomes" id="UP001166286">
    <property type="component" value="Unassembled WGS sequence"/>
</dbReference>
<name>A0AA39QXT0_9LECA</name>
<proteinExistence type="predicted"/>
<dbReference type="EMBL" id="JAFEKC020000015">
    <property type="protein sequence ID" value="KAK0510406.1"/>
    <property type="molecule type" value="Genomic_DNA"/>
</dbReference>
<dbReference type="AlphaFoldDB" id="A0AA39QXT0"/>
<evidence type="ECO:0000313" key="1">
    <source>
        <dbReference type="EMBL" id="KAK0510406.1"/>
    </source>
</evidence>
<evidence type="ECO:0000313" key="2">
    <source>
        <dbReference type="Proteomes" id="UP001166286"/>
    </source>
</evidence>